<accession>A0A0L7R1B7</accession>
<sequence>TRPYVAPRTKSLLHHSKWEVPDHPVYSLDLVPSDYHLFVKLKGFFGRTMFRRK</sequence>
<dbReference type="Proteomes" id="UP000053825">
    <property type="component" value="Unassembled WGS sequence"/>
</dbReference>
<organism evidence="1 2">
    <name type="scientific">Habropoda laboriosa</name>
    <dbReference type="NCBI Taxonomy" id="597456"/>
    <lineage>
        <taxon>Eukaryota</taxon>
        <taxon>Metazoa</taxon>
        <taxon>Ecdysozoa</taxon>
        <taxon>Arthropoda</taxon>
        <taxon>Hexapoda</taxon>
        <taxon>Insecta</taxon>
        <taxon>Pterygota</taxon>
        <taxon>Neoptera</taxon>
        <taxon>Endopterygota</taxon>
        <taxon>Hymenoptera</taxon>
        <taxon>Apocrita</taxon>
        <taxon>Aculeata</taxon>
        <taxon>Apoidea</taxon>
        <taxon>Anthophila</taxon>
        <taxon>Apidae</taxon>
        <taxon>Habropoda</taxon>
    </lineage>
</organism>
<feature type="non-terminal residue" evidence="1">
    <location>
        <position position="1"/>
    </location>
</feature>
<name>A0A0L7R1B7_9HYME</name>
<keyword evidence="2" id="KW-1185">Reference proteome</keyword>
<protein>
    <recommendedName>
        <fullName evidence="3">Histone-lysine N-methyltransferase SETMAR</fullName>
    </recommendedName>
</protein>
<dbReference type="GO" id="GO:0003676">
    <property type="term" value="F:nucleic acid binding"/>
    <property type="evidence" value="ECO:0007669"/>
    <property type="project" value="InterPro"/>
</dbReference>
<evidence type="ECO:0000313" key="1">
    <source>
        <dbReference type="EMBL" id="KOC64586.1"/>
    </source>
</evidence>
<evidence type="ECO:0000313" key="2">
    <source>
        <dbReference type="Proteomes" id="UP000053825"/>
    </source>
</evidence>
<dbReference type="InterPro" id="IPR036397">
    <property type="entry name" value="RNaseH_sf"/>
</dbReference>
<gene>
    <name evidence="1" type="ORF">WH47_12050</name>
</gene>
<dbReference type="EMBL" id="KQ414668">
    <property type="protein sequence ID" value="KOC64586.1"/>
    <property type="molecule type" value="Genomic_DNA"/>
</dbReference>
<evidence type="ECO:0008006" key="3">
    <source>
        <dbReference type="Google" id="ProtNLM"/>
    </source>
</evidence>
<dbReference type="Gene3D" id="3.30.420.10">
    <property type="entry name" value="Ribonuclease H-like superfamily/Ribonuclease H"/>
    <property type="match status" value="1"/>
</dbReference>
<reference evidence="1 2" key="1">
    <citation type="submission" date="2015-07" db="EMBL/GenBank/DDBJ databases">
        <title>The genome of Habropoda laboriosa.</title>
        <authorList>
            <person name="Pan H."/>
            <person name="Kapheim K."/>
        </authorList>
    </citation>
    <scope>NUCLEOTIDE SEQUENCE [LARGE SCALE GENOMIC DNA]</scope>
    <source>
        <strain evidence="1">0110345459</strain>
    </source>
</reference>
<proteinExistence type="predicted"/>
<dbReference type="AlphaFoldDB" id="A0A0L7R1B7"/>